<dbReference type="SUPFAM" id="SSF46689">
    <property type="entry name" value="Homeodomain-like"/>
    <property type="match status" value="1"/>
</dbReference>
<gene>
    <name evidence="6" type="ORF">DLJ53_18435</name>
</gene>
<keyword evidence="2 4" id="KW-0238">DNA-binding</keyword>
<dbReference type="Proteomes" id="UP000249590">
    <property type="component" value="Unassembled WGS sequence"/>
</dbReference>
<organism evidence="6 7">
    <name type="scientific">Acuticoccus sediminis</name>
    <dbReference type="NCBI Taxonomy" id="2184697"/>
    <lineage>
        <taxon>Bacteria</taxon>
        <taxon>Pseudomonadati</taxon>
        <taxon>Pseudomonadota</taxon>
        <taxon>Alphaproteobacteria</taxon>
        <taxon>Hyphomicrobiales</taxon>
        <taxon>Amorphaceae</taxon>
        <taxon>Acuticoccus</taxon>
    </lineage>
</organism>
<reference evidence="6 7" key="1">
    <citation type="submission" date="2018-05" db="EMBL/GenBank/DDBJ databases">
        <title>Acuticoccus sediminis sp. nov., isolated from deep-sea sediment of Indian Ocean.</title>
        <authorList>
            <person name="Liu X."/>
            <person name="Lai Q."/>
            <person name="Du Y."/>
            <person name="Sun F."/>
            <person name="Zhang X."/>
            <person name="Wang S."/>
            <person name="Shao Z."/>
        </authorList>
    </citation>
    <scope>NUCLEOTIDE SEQUENCE [LARGE SCALE GENOMIC DNA]</scope>
    <source>
        <strain evidence="6 7">PTG4-2</strain>
    </source>
</reference>
<evidence type="ECO:0000256" key="1">
    <source>
        <dbReference type="ARBA" id="ARBA00023015"/>
    </source>
</evidence>
<name>A0A8B2NRL5_9HYPH</name>
<keyword evidence="7" id="KW-1185">Reference proteome</keyword>
<dbReference type="GO" id="GO:0003677">
    <property type="term" value="F:DNA binding"/>
    <property type="evidence" value="ECO:0007669"/>
    <property type="project" value="UniProtKB-UniRule"/>
</dbReference>
<evidence type="ECO:0000256" key="2">
    <source>
        <dbReference type="ARBA" id="ARBA00023125"/>
    </source>
</evidence>
<feature type="DNA-binding region" description="H-T-H motif" evidence="4">
    <location>
        <begin position="18"/>
        <end position="37"/>
    </location>
</feature>
<dbReference type="InterPro" id="IPR009057">
    <property type="entry name" value="Homeodomain-like_sf"/>
</dbReference>
<sequence>MLEAASSLMRSRDTIDVSLSDIAQTAKVNAALVKYYFGNKRGLVLALLERDLTNAVTQLRDLVDMDLRPTLKMKYHLSALIKMYFYRPYLNRLLTAVMRDGNEPAAREIALSYCAPIIEAYQRMIEDGVATGEFKYVDAKFLYFTIIGACDQIFSARYVLRYVHGIEEIDDDLRRAYARQVIDLIMGGLVVDDSTLRE</sequence>
<evidence type="ECO:0000256" key="3">
    <source>
        <dbReference type="ARBA" id="ARBA00023163"/>
    </source>
</evidence>
<dbReference type="Pfam" id="PF00440">
    <property type="entry name" value="TetR_N"/>
    <property type="match status" value="1"/>
</dbReference>
<evidence type="ECO:0000259" key="5">
    <source>
        <dbReference type="PROSITE" id="PS50977"/>
    </source>
</evidence>
<proteinExistence type="predicted"/>
<dbReference type="InterPro" id="IPR036271">
    <property type="entry name" value="Tet_transcr_reg_TetR-rel_C_sf"/>
</dbReference>
<dbReference type="Pfam" id="PF14514">
    <property type="entry name" value="TetR_C_9"/>
    <property type="match status" value="1"/>
</dbReference>
<dbReference type="InterPro" id="IPR001647">
    <property type="entry name" value="HTH_TetR"/>
</dbReference>
<evidence type="ECO:0000313" key="7">
    <source>
        <dbReference type="Proteomes" id="UP000249590"/>
    </source>
</evidence>
<accession>A0A8B2NRL5</accession>
<dbReference type="PANTHER" id="PTHR30328:SF54">
    <property type="entry name" value="HTH-TYPE TRANSCRIPTIONAL REPRESSOR SCO4008"/>
    <property type="match status" value="1"/>
</dbReference>
<protein>
    <submittedName>
        <fullName evidence="6">TetR family transcriptional regulator</fullName>
    </submittedName>
</protein>
<comment type="caution">
    <text evidence="6">The sequence shown here is derived from an EMBL/GenBank/DDBJ whole genome shotgun (WGS) entry which is preliminary data.</text>
</comment>
<dbReference type="PROSITE" id="PS50977">
    <property type="entry name" value="HTH_TETR_2"/>
    <property type="match status" value="1"/>
</dbReference>
<dbReference type="InterPro" id="IPR050109">
    <property type="entry name" value="HTH-type_TetR-like_transc_reg"/>
</dbReference>
<evidence type="ECO:0000256" key="4">
    <source>
        <dbReference type="PROSITE-ProRule" id="PRU00335"/>
    </source>
</evidence>
<keyword evidence="1" id="KW-0805">Transcription regulation</keyword>
<feature type="domain" description="HTH tetR-type" evidence="5">
    <location>
        <begin position="1"/>
        <end position="55"/>
    </location>
</feature>
<keyword evidence="3" id="KW-0804">Transcription</keyword>
<dbReference type="SUPFAM" id="SSF48498">
    <property type="entry name" value="Tetracyclin repressor-like, C-terminal domain"/>
    <property type="match status" value="1"/>
</dbReference>
<evidence type="ECO:0000313" key="6">
    <source>
        <dbReference type="EMBL" id="RAH99743.1"/>
    </source>
</evidence>
<dbReference type="AlphaFoldDB" id="A0A8B2NRL5"/>
<dbReference type="EMBL" id="QHHQ01000004">
    <property type="protein sequence ID" value="RAH99743.1"/>
    <property type="molecule type" value="Genomic_DNA"/>
</dbReference>
<dbReference type="PANTHER" id="PTHR30328">
    <property type="entry name" value="TRANSCRIPTIONAL REPRESSOR"/>
    <property type="match status" value="1"/>
</dbReference>
<dbReference type="Gene3D" id="1.10.357.10">
    <property type="entry name" value="Tetracycline Repressor, domain 2"/>
    <property type="match status" value="1"/>
</dbReference>
<dbReference type="InterPro" id="IPR011075">
    <property type="entry name" value="TetR_C"/>
</dbReference>